<dbReference type="Gramene" id="MELO3C031725.2.1">
    <property type="protein sequence ID" value="MELO3C031725.2.1"/>
    <property type="gene ID" value="MELO3C031725.2"/>
</dbReference>
<proteinExistence type="predicted"/>
<dbReference type="EnsemblPlants" id="MELO3C031725.2.1">
    <property type="protein sequence ID" value="MELO3C031725.2.1"/>
    <property type="gene ID" value="MELO3C031725.2"/>
</dbReference>
<dbReference type="AlphaFoldDB" id="A0A9I9EC41"/>
<protein>
    <submittedName>
        <fullName evidence="1">Uncharacterized protein</fullName>
    </submittedName>
</protein>
<sequence length="48" mass="5758">MVCRSERCLGSMLKHIKSNKDDPILITMQMRKIDMKNQFNMNHCKLYI</sequence>
<accession>A0A9I9EC41</accession>
<name>A0A9I9EC41_CUCME</name>
<organism evidence="1">
    <name type="scientific">Cucumis melo</name>
    <name type="common">Muskmelon</name>
    <dbReference type="NCBI Taxonomy" id="3656"/>
    <lineage>
        <taxon>Eukaryota</taxon>
        <taxon>Viridiplantae</taxon>
        <taxon>Streptophyta</taxon>
        <taxon>Embryophyta</taxon>
        <taxon>Tracheophyta</taxon>
        <taxon>Spermatophyta</taxon>
        <taxon>Magnoliopsida</taxon>
        <taxon>eudicotyledons</taxon>
        <taxon>Gunneridae</taxon>
        <taxon>Pentapetalae</taxon>
        <taxon>rosids</taxon>
        <taxon>fabids</taxon>
        <taxon>Cucurbitales</taxon>
        <taxon>Cucurbitaceae</taxon>
        <taxon>Benincaseae</taxon>
        <taxon>Cucumis</taxon>
    </lineage>
</organism>
<reference evidence="1" key="1">
    <citation type="submission" date="2023-03" db="UniProtKB">
        <authorList>
            <consortium name="EnsemblPlants"/>
        </authorList>
    </citation>
    <scope>IDENTIFICATION</scope>
</reference>
<evidence type="ECO:0000313" key="1">
    <source>
        <dbReference type="EnsemblPlants" id="MELO3C031725.2.1"/>
    </source>
</evidence>